<keyword evidence="5 6" id="KW-0472">Membrane</keyword>
<evidence type="ECO:0000256" key="5">
    <source>
        <dbReference type="ARBA" id="ARBA00023136"/>
    </source>
</evidence>
<feature type="transmembrane region" description="Helical" evidence="6">
    <location>
        <begin position="330"/>
        <end position="354"/>
    </location>
</feature>
<organism evidence="8">
    <name type="scientific">hydrothermal vent metagenome</name>
    <dbReference type="NCBI Taxonomy" id="652676"/>
    <lineage>
        <taxon>unclassified sequences</taxon>
        <taxon>metagenomes</taxon>
        <taxon>ecological metagenomes</taxon>
    </lineage>
</organism>
<reference evidence="8" key="1">
    <citation type="submission" date="2018-06" db="EMBL/GenBank/DDBJ databases">
        <authorList>
            <person name="Zhirakovskaya E."/>
        </authorList>
    </citation>
    <scope>NUCLEOTIDE SEQUENCE</scope>
</reference>
<feature type="transmembrane region" description="Helical" evidence="6">
    <location>
        <begin position="448"/>
        <end position="471"/>
    </location>
</feature>
<evidence type="ECO:0000313" key="8">
    <source>
        <dbReference type="EMBL" id="VAV98383.1"/>
    </source>
</evidence>
<evidence type="ECO:0000259" key="7">
    <source>
        <dbReference type="PROSITE" id="PS50156"/>
    </source>
</evidence>
<feature type="transmembrane region" description="Helical" evidence="6">
    <location>
        <begin position="406"/>
        <end position="427"/>
    </location>
</feature>
<dbReference type="PANTHER" id="PTHR33406">
    <property type="entry name" value="MEMBRANE PROTEIN MJ1562-RELATED"/>
    <property type="match status" value="1"/>
</dbReference>
<evidence type="ECO:0000256" key="1">
    <source>
        <dbReference type="ARBA" id="ARBA00004651"/>
    </source>
</evidence>
<dbReference type="SUPFAM" id="SSF82866">
    <property type="entry name" value="Multidrug efflux transporter AcrB transmembrane domain"/>
    <property type="match status" value="2"/>
</dbReference>
<feature type="transmembrane region" description="Helical" evidence="6">
    <location>
        <begin position="802"/>
        <end position="819"/>
    </location>
</feature>
<feature type="transmembrane region" description="Helical" evidence="6">
    <location>
        <begin position="375"/>
        <end position="394"/>
    </location>
</feature>
<sequence>MLHLIEKILIAWADAARRGGLALALGFIVVTGLAGYYAATHLKVNTDTSAMLDPSLPFQLRAAALRKAFPQTKTDIIVIARAKTLDEADAFIADLRSAVANEKTAFTSVFAPAQEPFFQQNGLLYLSEGALEDRLTQMSKASGLIETLIKSPTVGTLFTTLASNDKLAERSDLGQDTLQQLYKELSVVVAASIEGEVRPFSWMGALDEDIGASDSHTRLLYATPVLDFSRLQPAKAGIEVLRGEIDALSQKYSGRVEAFITGDPALRVEELEAVTTGIGMSMALSLILVSLLLLLCYRSVAMVVLTLTGLIITLVLTSAFAAAFMGELNLVSVAFTVLLIGLGLDFAIHLLLHVQERRDDGQDNAAALIGALHEVGPAMALAAPTTALAFLSFVPTKFDGIAQLGMISAAGVAIAFMVSVTFLPAALSRLPAAKIRKRSGRIRAVFQSLSKVAGPVAFVTILIGVFALLLMPQVRFDADQMSLRNPNAPSVIGFNMLFDDAATVPYRLTRLVGSEAAARETSAEAAALPLVASTRSLPDFAPEDQDEKLELIDFAAGTLVFALAAEPASIEGPPATEGIAKLQARLKEAYTDGPGARLAALLGDLAAAGDPAAVERLEQNIFRYWPQLVDRLTTQMNADYIDVDSLPASLRERYLSADGIWRVDILPKQDLRDNNALNAFVDEVEKHFPDLTGGALQSKKAGEVISNAMLQATMIAFAVIAIFLWLLVRRILTVLLVLFPLLLAAILTAATGVLLDAPFNYANVIVLPLLIGIGVDSGIHLVMRHDQVTAGEGVYGTSTPRAVLFAALTTVASFGSLMLSPHRGTASMGELLTIALAITLICTLVVLPAAFNYADKRLKNRLETMANRHNS</sequence>
<feature type="transmembrane region" description="Helical" evidence="6">
    <location>
        <begin position="708"/>
        <end position="728"/>
    </location>
</feature>
<gene>
    <name evidence="8" type="ORF">MNBD_ALPHA05-1125</name>
</gene>
<keyword evidence="3 6" id="KW-0812">Transmembrane</keyword>
<dbReference type="PANTHER" id="PTHR33406:SF13">
    <property type="entry name" value="MEMBRANE PROTEIN YDFJ"/>
    <property type="match status" value="1"/>
</dbReference>
<keyword evidence="4 6" id="KW-1133">Transmembrane helix</keyword>
<evidence type="ECO:0000256" key="2">
    <source>
        <dbReference type="ARBA" id="ARBA00022475"/>
    </source>
</evidence>
<dbReference type="Gene3D" id="1.20.1640.10">
    <property type="entry name" value="Multidrug efflux transporter AcrB transmembrane domain"/>
    <property type="match status" value="2"/>
</dbReference>
<dbReference type="AlphaFoldDB" id="A0A3B0SPK7"/>
<feature type="domain" description="SSD" evidence="7">
    <location>
        <begin position="299"/>
        <end position="429"/>
    </location>
</feature>
<dbReference type="InterPro" id="IPR017841">
    <property type="entry name" value="Hopanoid_biosynth_HpnN"/>
</dbReference>
<feature type="transmembrane region" description="Helical" evidence="6">
    <location>
        <begin position="831"/>
        <end position="851"/>
    </location>
</feature>
<dbReference type="NCBIfam" id="TIGR03480">
    <property type="entry name" value="HpnN"/>
    <property type="match status" value="1"/>
</dbReference>
<feature type="transmembrane region" description="Helical" evidence="6">
    <location>
        <begin position="735"/>
        <end position="755"/>
    </location>
</feature>
<dbReference type="Pfam" id="PF03176">
    <property type="entry name" value="MMPL"/>
    <property type="match status" value="2"/>
</dbReference>
<protein>
    <recommendedName>
        <fullName evidence="7">SSD domain-containing protein</fullName>
    </recommendedName>
</protein>
<accession>A0A3B0SPK7</accession>
<dbReference type="EMBL" id="UOEH01000252">
    <property type="protein sequence ID" value="VAV98383.1"/>
    <property type="molecule type" value="Genomic_DNA"/>
</dbReference>
<proteinExistence type="predicted"/>
<feature type="transmembrane region" description="Helical" evidence="6">
    <location>
        <begin position="277"/>
        <end position="297"/>
    </location>
</feature>
<feature type="transmembrane region" description="Helical" evidence="6">
    <location>
        <begin position="761"/>
        <end position="782"/>
    </location>
</feature>
<dbReference type="PROSITE" id="PS50156">
    <property type="entry name" value="SSD"/>
    <property type="match status" value="1"/>
</dbReference>
<feature type="transmembrane region" description="Helical" evidence="6">
    <location>
        <begin position="21"/>
        <end position="39"/>
    </location>
</feature>
<feature type="transmembrane region" description="Helical" evidence="6">
    <location>
        <begin position="304"/>
        <end position="324"/>
    </location>
</feature>
<dbReference type="InterPro" id="IPR004869">
    <property type="entry name" value="MMPL_dom"/>
</dbReference>
<evidence type="ECO:0000256" key="6">
    <source>
        <dbReference type="SAM" id="Phobius"/>
    </source>
</evidence>
<evidence type="ECO:0000256" key="3">
    <source>
        <dbReference type="ARBA" id="ARBA00022692"/>
    </source>
</evidence>
<evidence type="ECO:0000256" key="4">
    <source>
        <dbReference type="ARBA" id="ARBA00022989"/>
    </source>
</evidence>
<name>A0A3B0SPK7_9ZZZZ</name>
<dbReference type="GO" id="GO:0005886">
    <property type="term" value="C:plasma membrane"/>
    <property type="evidence" value="ECO:0007669"/>
    <property type="project" value="UniProtKB-SubCell"/>
</dbReference>
<comment type="subcellular location">
    <subcellularLocation>
        <location evidence="1">Cell membrane</location>
        <topology evidence="1">Multi-pass membrane protein</topology>
    </subcellularLocation>
</comment>
<keyword evidence="2" id="KW-1003">Cell membrane</keyword>
<dbReference type="InterPro" id="IPR050545">
    <property type="entry name" value="Mycobact_MmpL"/>
</dbReference>
<dbReference type="InterPro" id="IPR000731">
    <property type="entry name" value="SSD"/>
</dbReference>